<dbReference type="InParanoid" id="E4XID4"/>
<evidence type="ECO:0000256" key="2">
    <source>
        <dbReference type="ARBA" id="ARBA00022692"/>
    </source>
</evidence>
<evidence type="ECO:0000259" key="6">
    <source>
        <dbReference type="PROSITE" id="PS51380"/>
    </source>
</evidence>
<sequence>MSDSSLVIQRISDAAETMNDTPELLNARNTIIPILLQYLVIFLLLEYSLRRGVNRDLRSCSRVHYFLVVSCAIFGAVFVLDRELGHPDHDPILVMRLLRPILLLTIFFFGIAANVYVWEKCDIPWQNMFQTGENKFGYRELAEVGSLLLCLFSATIFFLLRSDLPGPFTTLPAYLHPLLLYGGIVMLLFSPLQQVFHESRFWFIGQIFRVFTPGFRPVGFMEFWLADQACSLVILFVDCEFLMCWYLVDGTVFGPRKGVIAHCGDYSSIRALFSILPAVIRFVQCIRRFQDSGDSFPHLVNAGKYSTTLLKAAAQRNFRLKQDHLNFVIWVAAETFSSAYCLWWDLTQDWGLLEKSQFGRRVLLRQHITYKRPFYHFAIVQDMILRFSWAFKLVALKMTALHREETNTILSICEIFRRVVWNFIRIENEHIGRNKDRFRPQPRIVKKQAELIEKTAAFRQKL</sequence>
<dbReference type="GO" id="GO:0005794">
    <property type="term" value="C:Golgi apparatus"/>
    <property type="evidence" value="ECO:0007669"/>
    <property type="project" value="TreeGrafter"/>
</dbReference>
<evidence type="ECO:0000256" key="1">
    <source>
        <dbReference type="ARBA" id="ARBA00004141"/>
    </source>
</evidence>
<dbReference type="InterPro" id="IPR004342">
    <property type="entry name" value="EXS_C"/>
</dbReference>
<feature type="transmembrane region" description="Helical" evidence="5">
    <location>
        <begin position="140"/>
        <end position="159"/>
    </location>
</feature>
<dbReference type="Pfam" id="PF03124">
    <property type="entry name" value="EXS"/>
    <property type="match status" value="1"/>
</dbReference>
<proteinExistence type="predicted"/>
<dbReference type="EMBL" id="FN655860">
    <property type="protein sequence ID" value="CBY40293.1"/>
    <property type="molecule type" value="Genomic_DNA"/>
</dbReference>
<dbReference type="OrthoDB" id="9970435at2759"/>
<dbReference type="AlphaFoldDB" id="E4XID4"/>
<protein>
    <recommendedName>
        <fullName evidence="6">EXS domain-containing protein</fullName>
    </recommendedName>
</protein>
<keyword evidence="4 5" id="KW-0472">Membrane</keyword>
<dbReference type="EMBL" id="FN653055">
    <property type="protein sequence ID" value="CBY10335.1"/>
    <property type="molecule type" value="Genomic_DNA"/>
</dbReference>
<dbReference type="GO" id="GO:0016036">
    <property type="term" value="P:cellular response to phosphate starvation"/>
    <property type="evidence" value="ECO:0007669"/>
    <property type="project" value="TreeGrafter"/>
</dbReference>
<dbReference type="PANTHER" id="PTHR10783">
    <property type="entry name" value="XENOTROPIC AND POLYTROPIC RETROVIRUS RECEPTOR 1-RELATED"/>
    <property type="match status" value="1"/>
</dbReference>
<dbReference type="GO" id="GO:0000822">
    <property type="term" value="F:inositol hexakisphosphate binding"/>
    <property type="evidence" value="ECO:0007669"/>
    <property type="project" value="TreeGrafter"/>
</dbReference>
<feature type="transmembrane region" description="Helical" evidence="5">
    <location>
        <begin position="171"/>
        <end position="189"/>
    </location>
</feature>
<evidence type="ECO:0000313" key="9">
    <source>
        <dbReference type="Proteomes" id="UP000001307"/>
    </source>
</evidence>
<feature type="domain" description="EXS" evidence="6">
    <location>
        <begin position="261"/>
        <end position="457"/>
    </location>
</feature>
<evidence type="ECO:0000313" key="7">
    <source>
        <dbReference type="EMBL" id="CBY10335.1"/>
    </source>
</evidence>
<evidence type="ECO:0000256" key="4">
    <source>
        <dbReference type="ARBA" id="ARBA00023136"/>
    </source>
</evidence>
<evidence type="ECO:0000313" key="8">
    <source>
        <dbReference type="EMBL" id="CBY40293.1"/>
    </source>
</evidence>
<organism evidence="7">
    <name type="scientific">Oikopleura dioica</name>
    <name type="common">Tunicate</name>
    <dbReference type="NCBI Taxonomy" id="34765"/>
    <lineage>
        <taxon>Eukaryota</taxon>
        <taxon>Metazoa</taxon>
        <taxon>Chordata</taxon>
        <taxon>Tunicata</taxon>
        <taxon>Appendicularia</taxon>
        <taxon>Copelata</taxon>
        <taxon>Oikopleuridae</taxon>
        <taxon>Oikopleura</taxon>
    </lineage>
</organism>
<dbReference type="GO" id="GO:0006817">
    <property type="term" value="P:phosphate ion transport"/>
    <property type="evidence" value="ECO:0007669"/>
    <property type="project" value="TreeGrafter"/>
</dbReference>
<name>E4XID4_OIKDI</name>
<accession>E4XID4</accession>
<dbReference type="PANTHER" id="PTHR10783:SF103">
    <property type="entry name" value="SOLUTE CARRIER FAMILY 53 MEMBER 1"/>
    <property type="match status" value="1"/>
</dbReference>
<feature type="transmembrane region" description="Helical" evidence="5">
    <location>
        <begin position="30"/>
        <end position="49"/>
    </location>
</feature>
<evidence type="ECO:0000256" key="3">
    <source>
        <dbReference type="ARBA" id="ARBA00022989"/>
    </source>
</evidence>
<feature type="transmembrane region" description="Helical" evidence="5">
    <location>
        <begin position="61"/>
        <end position="80"/>
    </location>
</feature>
<gene>
    <name evidence="7" type="ORF">GSOID_T00012355001</name>
    <name evidence="8" type="ORF">GSOID_T00022283001</name>
</gene>
<keyword evidence="3 5" id="KW-1133">Transmembrane helix</keyword>
<dbReference type="Proteomes" id="UP000001307">
    <property type="component" value="Unassembled WGS sequence"/>
</dbReference>
<dbReference type="PROSITE" id="PS51380">
    <property type="entry name" value="EXS"/>
    <property type="match status" value="1"/>
</dbReference>
<reference evidence="7" key="1">
    <citation type="journal article" date="2010" name="Science">
        <title>Plasticity of animal genome architecture unmasked by rapid evolution of a pelagic tunicate.</title>
        <authorList>
            <person name="Denoeud F."/>
            <person name="Henriet S."/>
            <person name="Mungpakdee S."/>
            <person name="Aury J.M."/>
            <person name="Da Silva C."/>
            <person name="Brinkmann H."/>
            <person name="Mikhaleva J."/>
            <person name="Olsen L.C."/>
            <person name="Jubin C."/>
            <person name="Canestro C."/>
            <person name="Bouquet J.M."/>
            <person name="Danks G."/>
            <person name="Poulain J."/>
            <person name="Campsteijn C."/>
            <person name="Adamski M."/>
            <person name="Cross I."/>
            <person name="Yadetie F."/>
            <person name="Muffato M."/>
            <person name="Louis A."/>
            <person name="Butcher S."/>
            <person name="Tsagkogeorga G."/>
            <person name="Konrad A."/>
            <person name="Singh S."/>
            <person name="Jensen M.F."/>
            <person name="Cong E.H."/>
            <person name="Eikeseth-Otteraa H."/>
            <person name="Noel B."/>
            <person name="Anthouard V."/>
            <person name="Porcel B.M."/>
            <person name="Kachouri-Lafond R."/>
            <person name="Nishino A."/>
            <person name="Ugolini M."/>
            <person name="Chourrout P."/>
            <person name="Nishida H."/>
            <person name="Aasland R."/>
            <person name="Huzurbazar S."/>
            <person name="Westhof E."/>
            <person name="Delsuc F."/>
            <person name="Lehrach H."/>
            <person name="Reinhardt R."/>
            <person name="Weissenbach J."/>
            <person name="Roy S.W."/>
            <person name="Artiguenave F."/>
            <person name="Postlethwait J.H."/>
            <person name="Manak J.R."/>
            <person name="Thompson E.M."/>
            <person name="Jaillon O."/>
            <person name="Du Pasquier L."/>
            <person name="Boudinot P."/>
            <person name="Liberles D.A."/>
            <person name="Volff J.N."/>
            <person name="Philippe H."/>
            <person name="Lenhard B."/>
            <person name="Roest Crollius H."/>
            <person name="Wincker P."/>
            <person name="Chourrout D."/>
        </authorList>
    </citation>
    <scope>NUCLEOTIDE SEQUENCE [LARGE SCALE GENOMIC DNA]</scope>
</reference>
<keyword evidence="9" id="KW-1185">Reference proteome</keyword>
<comment type="subcellular location">
    <subcellularLocation>
        <location evidence="1">Membrane</location>
        <topology evidence="1">Multi-pass membrane protein</topology>
    </subcellularLocation>
</comment>
<dbReference type="GO" id="GO:0005886">
    <property type="term" value="C:plasma membrane"/>
    <property type="evidence" value="ECO:0007669"/>
    <property type="project" value="TreeGrafter"/>
</dbReference>
<evidence type="ECO:0000256" key="5">
    <source>
        <dbReference type="SAM" id="Phobius"/>
    </source>
</evidence>
<feature type="transmembrane region" description="Helical" evidence="5">
    <location>
        <begin position="100"/>
        <end position="119"/>
    </location>
</feature>
<dbReference type="Proteomes" id="UP000011014">
    <property type="component" value="Unassembled WGS sequence"/>
</dbReference>
<keyword evidence="2 5" id="KW-0812">Transmembrane</keyword>